<dbReference type="Pfam" id="PF06585">
    <property type="entry name" value="JHBP"/>
    <property type="match status" value="1"/>
</dbReference>
<dbReference type="GeneID" id="115879062"/>
<protein>
    <submittedName>
        <fullName evidence="3">Uncharacterized protein LOC115879062</fullName>
    </submittedName>
</protein>
<name>A0A6J2XKY2_SITOR</name>
<dbReference type="RefSeq" id="XP_030751560.1">
    <property type="nucleotide sequence ID" value="XM_030895700.1"/>
</dbReference>
<keyword evidence="2" id="KW-1185">Reference proteome</keyword>
<evidence type="ECO:0000313" key="3">
    <source>
        <dbReference type="RefSeq" id="XP_030751560.1"/>
    </source>
</evidence>
<evidence type="ECO:0000256" key="1">
    <source>
        <dbReference type="SAM" id="SignalP"/>
    </source>
</evidence>
<dbReference type="InterPro" id="IPR038606">
    <property type="entry name" value="To_sf"/>
</dbReference>
<dbReference type="SMART" id="SM00700">
    <property type="entry name" value="JHBP"/>
    <property type="match status" value="1"/>
</dbReference>
<reference evidence="3" key="1">
    <citation type="submission" date="2025-08" db="UniProtKB">
        <authorList>
            <consortium name="RefSeq"/>
        </authorList>
    </citation>
    <scope>IDENTIFICATION</scope>
    <source>
        <tissue evidence="3">Gonads</tissue>
    </source>
</reference>
<dbReference type="AlphaFoldDB" id="A0A6J2XKY2"/>
<accession>A0A6J2XKY2</accession>
<dbReference type="PANTHER" id="PTHR11008:SF9">
    <property type="entry name" value="PROTEIN TAKEOUT-LIKE PROTEIN"/>
    <property type="match status" value="1"/>
</dbReference>
<sequence>MRKDSLLVSGTAALCLFVCCWTVCDAALELDIRVPRVADFLNRVSNTTFGIIRGGVNLVGRAVDRVINTFGRVEDRLRALLEEFRGIILRGIPELNIPVLDPLHVNRINFDVNHDAAKLKGKAENLTIKHISKFQVDKEKFTDLGSFRFKLDLNLTFPYIKVTGKYKVDGKVGKNFVIYGDGPFWLNLIGLKLGTSTILKFTLPAKLRVEKLSIDIKLAKLENYFSNLLNDKEVGDLVNKAISRMAPEALDILWPGIKPSVEEQIKKYINHILENATVVNFAKRLFNVIV</sequence>
<evidence type="ECO:0000313" key="2">
    <source>
        <dbReference type="Proteomes" id="UP000504635"/>
    </source>
</evidence>
<keyword evidence="1" id="KW-0732">Signal</keyword>
<organism evidence="2 3">
    <name type="scientific">Sitophilus oryzae</name>
    <name type="common">Rice weevil</name>
    <name type="synonym">Curculio oryzae</name>
    <dbReference type="NCBI Taxonomy" id="7048"/>
    <lineage>
        <taxon>Eukaryota</taxon>
        <taxon>Metazoa</taxon>
        <taxon>Ecdysozoa</taxon>
        <taxon>Arthropoda</taxon>
        <taxon>Hexapoda</taxon>
        <taxon>Insecta</taxon>
        <taxon>Pterygota</taxon>
        <taxon>Neoptera</taxon>
        <taxon>Endopterygota</taxon>
        <taxon>Coleoptera</taxon>
        <taxon>Polyphaga</taxon>
        <taxon>Cucujiformia</taxon>
        <taxon>Curculionidae</taxon>
        <taxon>Dryophthorinae</taxon>
        <taxon>Sitophilus</taxon>
    </lineage>
</organism>
<dbReference type="FunCoup" id="A0A6J2XKY2">
    <property type="interactions" value="18"/>
</dbReference>
<dbReference type="InterPro" id="IPR010562">
    <property type="entry name" value="Haemolymph_juvenile_hormone-bd"/>
</dbReference>
<dbReference type="KEGG" id="soy:115879062"/>
<proteinExistence type="predicted"/>
<dbReference type="InParanoid" id="A0A6J2XKY2"/>
<gene>
    <name evidence="3" type="primary">LOC115879062</name>
</gene>
<dbReference type="PANTHER" id="PTHR11008">
    <property type="entry name" value="PROTEIN TAKEOUT-LIKE PROTEIN"/>
    <property type="match status" value="1"/>
</dbReference>
<dbReference type="Proteomes" id="UP000504635">
    <property type="component" value="Unplaced"/>
</dbReference>
<dbReference type="OrthoDB" id="6380971at2759"/>
<feature type="signal peptide" evidence="1">
    <location>
        <begin position="1"/>
        <end position="26"/>
    </location>
</feature>
<dbReference type="Gene3D" id="3.15.10.30">
    <property type="entry name" value="Haemolymph juvenile hormone binding protein"/>
    <property type="match status" value="1"/>
</dbReference>
<feature type="chain" id="PRO_5026670485" evidence="1">
    <location>
        <begin position="27"/>
        <end position="290"/>
    </location>
</feature>